<keyword evidence="2" id="KW-1185">Reference proteome</keyword>
<reference evidence="1 2" key="1">
    <citation type="submission" date="2021-06" db="EMBL/GenBank/DDBJ databases">
        <title>Caerostris extrusa draft genome.</title>
        <authorList>
            <person name="Kono N."/>
            <person name="Arakawa K."/>
        </authorList>
    </citation>
    <scope>NUCLEOTIDE SEQUENCE [LARGE SCALE GENOMIC DNA]</scope>
</reference>
<name>A0AAV4NAY8_CAEEX</name>
<evidence type="ECO:0000313" key="1">
    <source>
        <dbReference type="EMBL" id="GIX80639.1"/>
    </source>
</evidence>
<evidence type="ECO:0000313" key="2">
    <source>
        <dbReference type="Proteomes" id="UP001054945"/>
    </source>
</evidence>
<dbReference type="EMBL" id="BPLR01003052">
    <property type="protein sequence ID" value="GIX80639.1"/>
    <property type="molecule type" value="Genomic_DNA"/>
</dbReference>
<proteinExistence type="predicted"/>
<organism evidence="1 2">
    <name type="scientific">Caerostris extrusa</name>
    <name type="common">Bark spider</name>
    <name type="synonym">Caerostris bankana</name>
    <dbReference type="NCBI Taxonomy" id="172846"/>
    <lineage>
        <taxon>Eukaryota</taxon>
        <taxon>Metazoa</taxon>
        <taxon>Ecdysozoa</taxon>
        <taxon>Arthropoda</taxon>
        <taxon>Chelicerata</taxon>
        <taxon>Arachnida</taxon>
        <taxon>Araneae</taxon>
        <taxon>Araneomorphae</taxon>
        <taxon>Entelegynae</taxon>
        <taxon>Araneoidea</taxon>
        <taxon>Araneidae</taxon>
        <taxon>Caerostris</taxon>
    </lineage>
</organism>
<accession>A0AAV4NAY8</accession>
<dbReference type="AlphaFoldDB" id="A0AAV4NAY8"/>
<sequence length="92" mass="10787">MSHLHQQFSSLTINKTAESQIQEDEILLENQWTRSMFLCVKKNLCIFYLSAIRLKAVLMVSRQHQSMPWEDMCHRFGSIAFLILKVRSIALC</sequence>
<comment type="caution">
    <text evidence="1">The sequence shown here is derived from an EMBL/GenBank/DDBJ whole genome shotgun (WGS) entry which is preliminary data.</text>
</comment>
<protein>
    <submittedName>
        <fullName evidence="1">Uncharacterized protein</fullName>
    </submittedName>
</protein>
<gene>
    <name evidence="1" type="ORF">CEXT_775071</name>
</gene>
<dbReference type="Proteomes" id="UP001054945">
    <property type="component" value="Unassembled WGS sequence"/>
</dbReference>